<accession>A0A7S3BQS2</accession>
<proteinExistence type="predicted"/>
<name>A0A7S3BQS2_9EUKA</name>
<sequence length="389" mass="42693">MGGKRARVDAATRLLGRDTRGVLLGARSTVFANCGADCVAEPSEPLHKGTMDEFAAVRKADSALAQQLRNTIKKCPACGKVCGFSLKVCNSCGGALPAEVTHSHNIFMGFVYGVARAPFPLQISIRSQTPERLVFDDLLALSPCHLNVIPTYAHIPDWRFLLRRPAEGLQLLCTLEDAAWDAAATQFVQSEGWATKMLLPGPARTRSQLAEMRAHVVAGCNFPPSQFQLHVQYILPPLLPFQYQMYLDGQHFSHGRFFPLEYIKALLSLDEAVDVTMDTPIEEIIARFSDRVDYDAMHAACYARAGASHSALANWQPDDFTLTLEKGATEVGGRPKDEVVAADKAILQSYGRPYTEDGKPSGTYYKFARSERVPEWAANDGSTPTSARL</sequence>
<dbReference type="EMBL" id="HBHX01061919">
    <property type="protein sequence ID" value="CAE0142202.1"/>
    <property type="molecule type" value="Transcribed_RNA"/>
</dbReference>
<reference evidence="1" key="1">
    <citation type="submission" date="2021-01" db="EMBL/GenBank/DDBJ databases">
        <authorList>
            <person name="Corre E."/>
            <person name="Pelletier E."/>
            <person name="Niang G."/>
            <person name="Scheremetjew M."/>
            <person name="Finn R."/>
            <person name="Kale V."/>
            <person name="Holt S."/>
            <person name="Cochrane G."/>
            <person name="Meng A."/>
            <person name="Brown T."/>
            <person name="Cohen L."/>
        </authorList>
    </citation>
    <scope>NUCLEOTIDE SEQUENCE</scope>
    <source>
        <strain evidence="1">CCMP281</strain>
    </source>
</reference>
<evidence type="ECO:0000313" key="1">
    <source>
        <dbReference type="EMBL" id="CAE0142202.1"/>
    </source>
</evidence>
<gene>
    <name evidence="1" type="ORF">HERI1096_LOCUS34202</name>
</gene>
<protein>
    <submittedName>
        <fullName evidence="1">Uncharacterized protein</fullName>
    </submittedName>
</protein>
<organism evidence="1">
    <name type="scientific">Haptolina ericina</name>
    <dbReference type="NCBI Taxonomy" id="156174"/>
    <lineage>
        <taxon>Eukaryota</taxon>
        <taxon>Haptista</taxon>
        <taxon>Haptophyta</taxon>
        <taxon>Prymnesiophyceae</taxon>
        <taxon>Prymnesiales</taxon>
        <taxon>Prymnesiaceae</taxon>
        <taxon>Haptolina</taxon>
    </lineage>
</organism>
<dbReference type="AlphaFoldDB" id="A0A7S3BQS2"/>